<protein>
    <submittedName>
        <fullName evidence="2">PilZ domain-containing protein</fullName>
    </submittedName>
</protein>
<organism evidence="2 3">
    <name type="scientific">Alcanivorax profundi</name>
    <dbReference type="NCBI Taxonomy" id="2338368"/>
    <lineage>
        <taxon>Bacteria</taxon>
        <taxon>Pseudomonadati</taxon>
        <taxon>Pseudomonadota</taxon>
        <taxon>Gammaproteobacteria</taxon>
        <taxon>Oceanospirillales</taxon>
        <taxon>Alcanivoracaceae</taxon>
        <taxon>Alcanivorax</taxon>
    </lineage>
</organism>
<dbReference type="InterPro" id="IPR009875">
    <property type="entry name" value="PilZ_domain"/>
</dbReference>
<comment type="caution">
    <text evidence="2">The sequence shown here is derived from an EMBL/GenBank/DDBJ whole genome shotgun (WGS) entry which is preliminary data.</text>
</comment>
<sequence length="118" mass="13151">MNERRRAGRVDFDGEAELLFEQDRHDVELQDISISGARVICTTPLALPDDASVTLQIAFDDSDLTLTLPGRVIRQAAMEVGIHFERPDVDVMQHLRRLVALHQGEDGDDDPASILSED</sequence>
<dbReference type="Proteomes" id="UP000283734">
    <property type="component" value="Unassembled WGS sequence"/>
</dbReference>
<dbReference type="RefSeq" id="WP_022983781.1">
    <property type="nucleotide sequence ID" value="NZ_QYYA01000006.1"/>
</dbReference>
<dbReference type="AlphaFoldDB" id="A0A418XU93"/>
<dbReference type="Pfam" id="PF07238">
    <property type="entry name" value="PilZ"/>
    <property type="match status" value="1"/>
</dbReference>
<dbReference type="OrthoDB" id="5298508at2"/>
<evidence type="ECO:0000313" key="2">
    <source>
        <dbReference type="EMBL" id="RJG16213.1"/>
    </source>
</evidence>
<dbReference type="Gene3D" id="2.40.10.220">
    <property type="entry name" value="predicted glycosyltransferase like domains"/>
    <property type="match status" value="1"/>
</dbReference>
<gene>
    <name evidence="2" type="ORF">D4A39_15595</name>
</gene>
<evidence type="ECO:0000313" key="3">
    <source>
        <dbReference type="Proteomes" id="UP000283734"/>
    </source>
</evidence>
<keyword evidence="3" id="KW-1185">Reference proteome</keyword>
<name>A0A418XU93_9GAMM</name>
<proteinExistence type="predicted"/>
<feature type="domain" description="PilZ" evidence="1">
    <location>
        <begin position="3"/>
        <end position="100"/>
    </location>
</feature>
<evidence type="ECO:0000259" key="1">
    <source>
        <dbReference type="Pfam" id="PF07238"/>
    </source>
</evidence>
<dbReference type="GO" id="GO:0035438">
    <property type="term" value="F:cyclic-di-GMP binding"/>
    <property type="evidence" value="ECO:0007669"/>
    <property type="project" value="InterPro"/>
</dbReference>
<accession>A0A418XU93</accession>
<reference evidence="2 3" key="1">
    <citation type="submission" date="2018-09" db="EMBL/GenBank/DDBJ databases">
        <title>Alcanivorax profundi sp. nov., isolated from 1000 m-depth seawater of the Mariana Trench.</title>
        <authorList>
            <person name="Liu J."/>
        </authorList>
    </citation>
    <scope>NUCLEOTIDE SEQUENCE [LARGE SCALE GENOMIC DNA]</scope>
    <source>
        <strain evidence="2 3">MTEO17</strain>
    </source>
</reference>
<dbReference type="EMBL" id="QYYA01000006">
    <property type="protein sequence ID" value="RJG16213.1"/>
    <property type="molecule type" value="Genomic_DNA"/>
</dbReference>
<dbReference type="SUPFAM" id="SSF141371">
    <property type="entry name" value="PilZ domain-like"/>
    <property type="match status" value="1"/>
</dbReference>